<keyword evidence="3" id="KW-1185">Reference proteome</keyword>
<keyword evidence="1" id="KW-1133">Transmembrane helix</keyword>
<dbReference type="PANTHER" id="PTHR32026:SF10">
    <property type="entry name" value="METHYLTRANSFERASE-LIKE PROTEIN 24-RELATED"/>
    <property type="match status" value="1"/>
</dbReference>
<keyword evidence="1" id="KW-0472">Membrane</keyword>
<accession>A0ABN7SAW2</accession>
<reference evidence="2 3" key="1">
    <citation type="submission" date="2021-04" db="EMBL/GenBank/DDBJ databases">
        <authorList>
            <person name="Bliznina A."/>
        </authorList>
    </citation>
    <scope>NUCLEOTIDE SEQUENCE [LARGE SCALE GENOMIC DNA]</scope>
</reference>
<organism evidence="2 3">
    <name type="scientific">Oikopleura dioica</name>
    <name type="common">Tunicate</name>
    <dbReference type="NCBI Taxonomy" id="34765"/>
    <lineage>
        <taxon>Eukaryota</taxon>
        <taxon>Metazoa</taxon>
        <taxon>Chordata</taxon>
        <taxon>Tunicata</taxon>
        <taxon>Appendicularia</taxon>
        <taxon>Copelata</taxon>
        <taxon>Oikopleuridae</taxon>
        <taxon>Oikopleura</taxon>
    </lineage>
</organism>
<dbReference type="PANTHER" id="PTHR32026">
    <property type="entry name" value="METHYLTRANSFERASE-LIKE PROTEIN 24"/>
    <property type="match status" value="1"/>
</dbReference>
<dbReference type="EMBL" id="OU015569">
    <property type="protein sequence ID" value="CAG5095470.1"/>
    <property type="molecule type" value="Genomic_DNA"/>
</dbReference>
<dbReference type="Proteomes" id="UP001158576">
    <property type="component" value="Chromosome XSR"/>
</dbReference>
<evidence type="ECO:0000313" key="2">
    <source>
        <dbReference type="EMBL" id="CAG5095470.1"/>
    </source>
</evidence>
<gene>
    <name evidence="2" type="ORF">OKIOD_LOCUS5760</name>
</gene>
<protein>
    <submittedName>
        <fullName evidence="2">Oidioi.mRNA.OKI2018_I69.XSR.g14202.t1.cds</fullName>
    </submittedName>
</protein>
<dbReference type="InterPro" id="IPR026913">
    <property type="entry name" value="METTL24"/>
</dbReference>
<proteinExistence type="predicted"/>
<sequence length="326" mass="36791">MTAKRLIGRTAIPCIAILVIIYLAFPKSWFQQEGKYEKRSVEWFTYDDPSDQPVASFFDILPSNASPKPSSSGKPEHSRPTDTLIDKFDFNKPVELQFEWASVNQNFTAEATRFLRLIQSSKPLCPNMLTISDLEFKVCNVMLSNFPVYSFNIDQKDPADLQIFGHNPNAQLPVPDASHFSFEMVALDNVDSAKAKNRRWSRNTFATLRKKHNHNIISLVILSMNSAEWKILRNVLETGEVNRIAQLVVQLHLSWAGFGVSGDDAQVVHNWTEVVSGLAKAGFTLIHSAELPGPKMFLGQTDTFNSSSRYYLTFLRKDLLDSSVSL</sequence>
<keyword evidence="1" id="KW-0812">Transmembrane</keyword>
<evidence type="ECO:0000313" key="3">
    <source>
        <dbReference type="Proteomes" id="UP001158576"/>
    </source>
</evidence>
<evidence type="ECO:0000256" key="1">
    <source>
        <dbReference type="SAM" id="Phobius"/>
    </source>
</evidence>
<name>A0ABN7SAW2_OIKDI</name>
<feature type="transmembrane region" description="Helical" evidence="1">
    <location>
        <begin position="6"/>
        <end position="25"/>
    </location>
</feature>